<dbReference type="Gene3D" id="3.40.50.720">
    <property type="entry name" value="NAD(P)-binding Rossmann-like Domain"/>
    <property type="match status" value="1"/>
</dbReference>
<dbReference type="AlphaFoldDB" id="A0A0G4GY29"/>
<feature type="signal peptide" evidence="11">
    <location>
        <begin position="1"/>
        <end position="21"/>
    </location>
</feature>
<dbReference type="SMART" id="SM00919">
    <property type="entry name" value="Malic_M"/>
    <property type="match status" value="1"/>
</dbReference>
<comment type="similarity">
    <text evidence="2 8">Belongs to the malic enzymes family.</text>
</comment>
<dbReference type="GO" id="GO:0051287">
    <property type="term" value="F:NAD binding"/>
    <property type="evidence" value="ECO:0007669"/>
    <property type="project" value="InterPro"/>
</dbReference>
<feature type="active site" description="Proton acceptor" evidence="5">
    <location>
        <position position="216"/>
    </location>
</feature>
<feature type="domain" description="Malic enzyme N-terminal" evidence="13">
    <location>
        <begin position="122"/>
        <end position="302"/>
    </location>
</feature>
<dbReference type="GO" id="GO:0046872">
    <property type="term" value="F:metal ion binding"/>
    <property type="evidence" value="ECO:0007669"/>
    <property type="project" value="UniProtKB-KW"/>
</dbReference>
<feature type="binding site" evidence="7">
    <location>
        <position position="287"/>
    </location>
    <ligand>
        <name>a divalent metal cation</name>
        <dbReference type="ChEBI" id="CHEBI:60240"/>
    </ligand>
</feature>
<dbReference type="InterPro" id="IPR001891">
    <property type="entry name" value="Malic_OxRdtase"/>
</dbReference>
<feature type="domain" description="Malic enzyme NAD-binding" evidence="12">
    <location>
        <begin position="312"/>
        <end position="568"/>
    </location>
</feature>
<evidence type="ECO:0000313" key="14">
    <source>
        <dbReference type="EMBL" id="CEM35928.1"/>
    </source>
</evidence>
<feature type="compositionally biased region" description="Basic and acidic residues" evidence="9">
    <location>
        <begin position="29"/>
        <end position="38"/>
    </location>
</feature>
<proteinExistence type="inferred from homology"/>
<dbReference type="Gene3D" id="3.40.50.10380">
    <property type="entry name" value="Malic enzyme, N-terminal domain"/>
    <property type="match status" value="1"/>
</dbReference>
<feature type="binding site" evidence="7">
    <location>
        <position position="288"/>
    </location>
    <ligand>
        <name>a divalent metal cation</name>
        <dbReference type="ChEBI" id="CHEBI:60240"/>
    </ligand>
</feature>
<protein>
    <recommendedName>
        <fullName evidence="8">Malic enzyme</fullName>
    </recommendedName>
</protein>
<dbReference type="InParanoid" id="A0A0G4GY29"/>
<evidence type="ECO:0000256" key="3">
    <source>
        <dbReference type="ARBA" id="ARBA00022723"/>
    </source>
</evidence>
<dbReference type="PROSITE" id="PS00331">
    <property type="entry name" value="MALIC_ENZYMES"/>
    <property type="match status" value="1"/>
</dbReference>
<comment type="cofactor">
    <cofactor evidence="1">
        <name>Mn(2+)</name>
        <dbReference type="ChEBI" id="CHEBI:29035"/>
    </cofactor>
</comment>
<dbReference type="OrthoDB" id="5365701at2759"/>
<keyword evidence="10" id="KW-0812">Transmembrane</keyword>
<dbReference type="OMA" id="QIVNHMV"/>
<evidence type="ECO:0000259" key="13">
    <source>
        <dbReference type="SMART" id="SM01274"/>
    </source>
</evidence>
<dbReference type="PRINTS" id="PR00072">
    <property type="entry name" value="MALOXRDTASE"/>
</dbReference>
<dbReference type="Pfam" id="PF03949">
    <property type="entry name" value="Malic_M"/>
    <property type="match status" value="1"/>
</dbReference>
<dbReference type="VEuPathDB" id="CryptoDB:Vbra_19014"/>
<feature type="active site" description="Proton donor" evidence="5">
    <location>
        <position position="145"/>
    </location>
</feature>
<keyword evidence="15" id="KW-1185">Reference proteome</keyword>
<feature type="chain" id="PRO_5005190815" description="Malic enzyme" evidence="11">
    <location>
        <begin position="22"/>
        <end position="650"/>
    </location>
</feature>
<gene>
    <name evidence="14" type="ORF">Vbra_19014</name>
</gene>
<dbReference type="InterPro" id="IPR037062">
    <property type="entry name" value="Malic_N_dom_sf"/>
</dbReference>
<evidence type="ECO:0000256" key="1">
    <source>
        <dbReference type="ARBA" id="ARBA00001936"/>
    </source>
</evidence>
<feature type="binding site" evidence="6">
    <location>
        <position position="499"/>
    </location>
    <ligand>
        <name>(S)-malate</name>
        <dbReference type="ChEBI" id="CHEBI:15589"/>
    </ligand>
</feature>
<dbReference type="PhylomeDB" id="A0A0G4GY29"/>
<keyword evidence="8" id="KW-0560">Oxidoreductase</keyword>
<evidence type="ECO:0000256" key="10">
    <source>
        <dbReference type="SAM" id="Phobius"/>
    </source>
</evidence>
<feature type="transmembrane region" description="Helical" evidence="10">
    <location>
        <begin position="616"/>
        <end position="634"/>
    </location>
</feature>
<keyword evidence="10" id="KW-1133">Transmembrane helix</keyword>
<dbReference type="SUPFAM" id="SSF53223">
    <property type="entry name" value="Aminoacid dehydrogenase-like, N-terminal domain"/>
    <property type="match status" value="1"/>
</dbReference>
<dbReference type="Proteomes" id="UP000041254">
    <property type="component" value="Unassembled WGS sequence"/>
</dbReference>
<dbReference type="InterPro" id="IPR015884">
    <property type="entry name" value="Malic_enzyme_CS"/>
</dbReference>
<evidence type="ECO:0000259" key="12">
    <source>
        <dbReference type="SMART" id="SM00919"/>
    </source>
</evidence>
<dbReference type="Pfam" id="PF00390">
    <property type="entry name" value="malic"/>
    <property type="match status" value="1"/>
</dbReference>
<evidence type="ECO:0000313" key="15">
    <source>
        <dbReference type="Proteomes" id="UP000041254"/>
    </source>
</evidence>
<dbReference type="InterPro" id="IPR012302">
    <property type="entry name" value="Malic_NAD-bd"/>
</dbReference>
<keyword evidence="4" id="KW-0520">NAD</keyword>
<feature type="binding site" evidence="6">
    <location>
        <position position="198"/>
    </location>
    <ligand>
        <name>(S)-malate</name>
        <dbReference type="ChEBI" id="CHEBI:15589"/>
    </ligand>
</feature>
<dbReference type="EMBL" id="CDMY01000869">
    <property type="protein sequence ID" value="CEM35928.1"/>
    <property type="molecule type" value="Genomic_DNA"/>
</dbReference>
<accession>A0A0G4GY29</accession>
<dbReference type="SMART" id="SM01274">
    <property type="entry name" value="malic"/>
    <property type="match status" value="1"/>
</dbReference>
<evidence type="ECO:0000256" key="6">
    <source>
        <dbReference type="PIRSR" id="PIRSR000106-2"/>
    </source>
</evidence>
<evidence type="ECO:0000256" key="2">
    <source>
        <dbReference type="ARBA" id="ARBA00008785"/>
    </source>
</evidence>
<evidence type="ECO:0000256" key="5">
    <source>
        <dbReference type="PIRSR" id="PIRSR000106-1"/>
    </source>
</evidence>
<organism evidence="14 15">
    <name type="scientific">Vitrella brassicaformis (strain CCMP3155)</name>
    <dbReference type="NCBI Taxonomy" id="1169540"/>
    <lineage>
        <taxon>Eukaryota</taxon>
        <taxon>Sar</taxon>
        <taxon>Alveolata</taxon>
        <taxon>Colpodellida</taxon>
        <taxon>Vitrellaceae</taxon>
        <taxon>Vitrella</taxon>
    </lineage>
</organism>
<feature type="binding site" evidence="7">
    <location>
        <position position="311"/>
    </location>
    <ligand>
        <name>a divalent metal cation</name>
        <dbReference type="ChEBI" id="CHEBI:60240"/>
    </ligand>
</feature>
<dbReference type="SUPFAM" id="SSF51735">
    <property type="entry name" value="NAD(P)-binding Rossmann-fold domains"/>
    <property type="match status" value="1"/>
</dbReference>
<sequence length="650" mass="70881">MMRVFPCVILILYVIARDTGGLKPPQHGHQLEADRRNATADVGPSRSSHAMVTMSSSALNVLRDPIASKGLSFTATERDRLDLNGYLPPAIETMDQQIIRLMDGYERQTSDFDRYLYLESIHDRSEVLYFRLLVENVVDMMPIVYTPTVGIACQNFSRIYRQPRGIFLSTSLRGRFYEVLRQWPQKNVEIIVVTDGSRILGLGDLGANGMGIAIGKLSLYVAAAGIHPSKVLPIMLDVGTNNEQLLMDPLYIGEKHPRLQGDAYDAIVDEFVSAVRRRWPAALVQWEDFSNDHAFPILSKYRDELLSFNDDIQGTGTVILAGLLGAMRITQSEWANQTIVFYGAGAAAVGIADMILEDMVDKGMSHSEAKDKFWLVDSKGLVTTQRSGAMQSHKLRFARDDPPLPTLLEVVKAARPTMLLGLSGKGGAFTEKIIKAMRSQCKSPIIFALSNPTSKSECTAEEAYKWGGSSTIFASGSPFAPVPIGPLGIGGTQVPGQGNNLYVFPGVGLGAISAKLRTIPDSVFALAARTLASMVTDDELAHGTVYPSLTGIRNISMHIAAAIVQQGVDTGASRVRVDTGGDDGDDKYREYVDRRMWYPDFAVSGAASRVGGGPSIIVAVGWLFLVGVHFIVFTGRSALRLLIFAENPFI</sequence>
<dbReference type="PANTHER" id="PTHR23406">
    <property type="entry name" value="MALIC ENZYME-RELATED"/>
    <property type="match status" value="1"/>
</dbReference>
<evidence type="ECO:0000256" key="7">
    <source>
        <dbReference type="PIRSR" id="PIRSR000106-3"/>
    </source>
</evidence>
<feature type="region of interest" description="Disordered" evidence="9">
    <location>
        <begin position="25"/>
        <end position="47"/>
    </location>
</feature>
<evidence type="ECO:0000256" key="8">
    <source>
        <dbReference type="RuleBase" id="RU003426"/>
    </source>
</evidence>
<dbReference type="FunFam" id="3.40.50.720:FF:000182">
    <property type="entry name" value="NAD-dependent malic enzyme"/>
    <property type="match status" value="1"/>
</dbReference>
<keyword evidence="3 7" id="KW-0479">Metal-binding</keyword>
<comment type="cofactor">
    <cofactor evidence="7">
        <name>Mg(2+)</name>
        <dbReference type="ChEBI" id="CHEBI:18420"/>
    </cofactor>
    <cofactor evidence="7">
        <name>Mn(2+)</name>
        <dbReference type="ChEBI" id="CHEBI:29035"/>
    </cofactor>
    <text evidence="7">Divalent metal cations. Prefers magnesium or manganese.</text>
</comment>
<evidence type="ECO:0000256" key="9">
    <source>
        <dbReference type="SAM" id="MobiDB-lite"/>
    </source>
</evidence>
<dbReference type="PANTHER" id="PTHR23406:SF34">
    <property type="entry name" value="NAD-DEPENDENT MALIC ENZYME, MITOCHONDRIAL"/>
    <property type="match status" value="1"/>
</dbReference>
<reference evidence="14 15" key="1">
    <citation type="submission" date="2014-11" db="EMBL/GenBank/DDBJ databases">
        <authorList>
            <person name="Zhu J."/>
            <person name="Qi W."/>
            <person name="Song R."/>
        </authorList>
    </citation>
    <scope>NUCLEOTIDE SEQUENCE [LARGE SCALE GENOMIC DNA]</scope>
</reference>
<dbReference type="InterPro" id="IPR012301">
    <property type="entry name" value="Malic_N_dom"/>
</dbReference>
<dbReference type="GO" id="GO:0006108">
    <property type="term" value="P:malate metabolic process"/>
    <property type="evidence" value="ECO:0007669"/>
    <property type="project" value="TreeGrafter"/>
</dbReference>
<dbReference type="GO" id="GO:0004470">
    <property type="term" value="F:malic enzyme activity"/>
    <property type="evidence" value="ECO:0007669"/>
    <property type="project" value="InterPro"/>
</dbReference>
<dbReference type="GO" id="GO:0016616">
    <property type="term" value="F:oxidoreductase activity, acting on the CH-OH group of donors, NAD or NADP as acceptor"/>
    <property type="evidence" value="ECO:0007669"/>
    <property type="project" value="InterPro"/>
</dbReference>
<feature type="binding site" evidence="6">
    <location>
        <position position="451"/>
    </location>
    <ligand>
        <name>(S)-malate</name>
        <dbReference type="ChEBI" id="CHEBI:15589"/>
    </ligand>
</feature>
<evidence type="ECO:0000256" key="4">
    <source>
        <dbReference type="ARBA" id="ARBA00023027"/>
    </source>
</evidence>
<dbReference type="InterPro" id="IPR036291">
    <property type="entry name" value="NAD(P)-bd_dom_sf"/>
</dbReference>
<dbReference type="STRING" id="1169540.A0A0G4GY29"/>
<dbReference type="NCBIfam" id="NF010052">
    <property type="entry name" value="PRK13529.1"/>
    <property type="match status" value="1"/>
</dbReference>
<keyword evidence="11" id="KW-0732">Signal</keyword>
<dbReference type="PIRSF" id="PIRSF000106">
    <property type="entry name" value="ME"/>
    <property type="match status" value="1"/>
</dbReference>
<keyword evidence="10" id="KW-0472">Membrane</keyword>
<evidence type="ECO:0000256" key="11">
    <source>
        <dbReference type="SAM" id="SignalP"/>
    </source>
</evidence>
<name>A0A0G4GY29_VITBC</name>
<dbReference type="InterPro" id="IPR046346">
    <property type="entry name" value="Aminoacid_DH-like_N_sf"/>
</dbReference>